<dbReference type="Pfam" id="PF01022">
    <property type="entry name" value="HTH_5"/>
    <property type="match status" value="1"/>
</dbReference>
<dbReference type="SMART" id="SM00418">
    <property type="entry name" value="HTH_ARSR"/>
    <property type="match status" value="1"/>
</dbReference>
<evidence type="ECO:0000313" key="5">
    <source>
        <dbReference type="EMBL" id="MPM25241.1"/>
    </source>
</evidence>
<reference evidence="5" key="1">
    <citation type="submission" date="2019-08" db="EMBL/GenBank/DDBJ databases">
        <authorList>
            <person name="Kucharzyk K."/>
            <person name="Murdoch R.W."/>
            <person name="Higgins S."/>
            <person name="Loffler F."/>
        </authorList>
    </citation>
    <scope>NUCLEOTIDE SEQUENCE</scope>
</reference>
<dbReference type="AlphaFoldDB" id="A0A644YBF4"/>
<organism evidence="5">
    <name type="scientific">bioreactor metagenome</name>
    <dbReference type="NCBI Taxonomy" id="1076179"/>
    <lineage>
        <taxon>unclassified sequences</taxon>
        <taxon>metagenomes</taxon>
        <taxon>ecological metagenomes</taxon>
    </lineage>
</organism>
<dbReference type="InterPro" id="IPR036390">
    <property type="entry name" value="WH_DNA-bd_sf"/>
</dbReference>
<dbReference type="SUPFAM" id="SSF46785">
    <property type="entry name" value="Winged helix' DNA-binding domain"/>
    <property type="match status" value="1"/>
</dbReference>
<keyword evidence="1" id="KW-0805">Transcription regulation</keyword>
<dbReference type="Gene3D" id="1.10.10.10">
    <property type="entry name" value="Winged helix-like DNA-binding domain superfamily/Winged helix DNA-binding domain"/>
    <property type="match status" value="1"/>
</dbReference>
<dbReference type="GO" id="GO:0003677">
    <property type="term" value="F:DNA binding"/>
    <property type="evidence" value="ECO:0007669"/>
    <property type="project" value="UniProtKB-KW"/>
</dbReference>
<dbReference type="InterPro" id="IPR051081">
    <property type="entry name" value="HTH_MetalResp_TranReg"/>
</dbReference>
<keyword evidence="3" id="KW-0804">Transcription</keyword>
<dbReference type="PANTHER" id="PTHR33154">
    <property type="entry name" value="TRANSCRIPTIONAL REGULATOR, ARSR FAMILY"/>
    <property type="match status" value="1"/>
</dbReference>
<evidence type="ECO:0000256" key="1">
    <source>
        <dbReference type="ARBA" id="ARBA00023015"/>
    </source>
</evidence>
<proteinExistence type="predicted"/>
<name>A0A644YBF4_9ZZZZ</name>
<dbReference type="NCBIfam" id="NF033788">
    <property type="entry name" value="HTH_metalloreg"/>
    <property type="match status" value="1"/>
</dbReference>
<evidence type="ECO:0000256" key="3">
    <source>
        <dbReference type="ARBA" id="ARBA00023163"/>
    </source>
</evidence>
<dbReference type="PRINTS" id="PR00778">
    <property type="entry name" value="HTHARSR"/>
</dbReference>
<keyword evidence="2" id="KW-0238">DNA-binding</keyword>
<dbReference type="InterPro" id="IPR001845">
    <property type="entry name" value="HTH_ArsR_DNA-bd_dom"/>
</dbReference>
<dbReference type="PANTHER" id="PTHR33154:SF18">
    <property type="entry name" value="ARSENICAL RESISTANCE OPERON REPRESSOR"/>
    <property type="match status" value="1"/>
</dbReference>
<evidence type="ECO:0000256" key="2">
    <source>
        <dbReference type="ARBA" id="ARBA00023125"/>
    </source>
</evidence>
<protein>
    <submittedName>
        <fullName evidence="5">Arsenic resistance transcriptional regulator ArsR2</fullName>
    </submittedName>
</protein>
<dbReference type="PROSITE" id="PS50987">
    <property type="entry name" value="HTH_ARSR_2"/>
    <property type="match status" value="1"/>
</dbReference>
<dbReference type="InterPro" id="IPR036388">
    <property type="entry name" value="WH-like_DNA-bd_sf"/>
</dbReference>
<accession>A0A644YBF4</accession>
<gene>
    <name evidence="5" type="primary">arsR2_3</name>
    <name evidence="5" type="ORF">SDC9_71731</name>
</gene>
<dbReference type="GO" id="GO:0003700">
    <property type="term" value="F:DNA-binding transcription factor activity"/>
    <property type="evidence" value="ECO:0007669"/>
    <property type="project" value="InterPro"/>
</dbReference>
<dbReference type="EMBL" id="VSSQ01004447">
    <property type="protein sequence ID" value="MPM25241.1"/>
    <property type="molecule type" value="Genomic_DNA"/>
</dbReference>
<evidence type="ECO:0000259" key="4">
    <source>
        <dbReference type="PROSITE" id="PS50987"/>
    </source>
</evidence>
<feature type="domain" description="HTH arsR-type" evidence="4">
    <location>
        <begin position="1"/>
        <end position="87"/>
    </location>
</feature>
<dbReference type="CDD" id="cd00090">
    <property type="entry name" value="HTH_ARSR"/>
    <property type="match status" value="1"/>
</dbReference>
<sequence>MTDVFKALSDETRLRILSLILNGEMCVCEIEDCLGLTQSNASRHLTTLKNAGILSSSKQAQWAYYKMNEEFCNENRELINYLTKKLKSLSTYESDNRKREKCKQSDLCNKMRSDCNE</sequence>
<comment type="caution">
    <text evidence="5">The sequence shown here is derived from an EMBL/GenBank/DDBJ whole genome shotgun (WGS) entry which is preliminary data.</text>
</comment>
<dbReference type="InterPro" id="IPR011991">
    <property type="entry name" value="ArsR-like_HTH"/>
</dbReference>